<evidence type="ECO:0000313" key="15">
    <source>
        <dbReference type="RefSeq" id="XP_055867283.1"/>
    </source>
</evidence>
<comment type="subcellular location">
    <subcellularLocation>
        <location evidence="1">Membrane</location>
        <topology evidence="1">Single-pass type II membrane protein</topology>
    </subcellularLocation>
</comment>
<evidence type="ECO:0000256" key="4">
    <source>
        <dbReference type="ARBA" id="ARBA00022676"/>
    </source>
</evidence>
<dbReference type="PANTHER" id="PTHR19300">
    <property type="entry name" value="BETA-1,4-GALACTOSYLTRANSFERASE"/>
    <property type="match status" value="1"/>
</dbReference>
<keyword evidence="14" id="KW-1185">Reference proteome</keyword>
<accession>A0A9W2YX40</accession>
<dbReference type="Proteomes" id="UP001165740">
    <property type="component" value="Chromosome 14"/>
</dbReference>
<evidence type="ECO:0000256" key="2">
    <source>
        <dbReference type="ARBA" id="ARBA00004922"/>
    </source>
</evidence>
<evidence type="ECO:0000256" key="6">
    <source>
        <dbReference type="ARBA" id="ARBA00022692"/>
    </source>
</evidence>
<dbReference type="GeneID" id="106055260"/>
<evidence type="ECO:0000256" key="11">
    <source>
        <dbReference type="RuleBase" id="RU368121"/>
    </source>
</evidence>
<dbReference type="InterPro" id="IPR027791">
    <property type="entry name" value="Galactosyl_T_C"/>
</dbReference>
<evidence type="ECO:0000256" key="5">
    <source>
        <dbReference type="ARBA" id="ARBA00022679"/>
    </source>
</evidence>
<dbReference type="EC" id="2.4.1.-" evidence="11"/>
<organism evidence="14 15">
    <name type="scientific">Biomphalaria glabrata</name>
    <name type="common">Bloodfluke planorb</name>
    <name type="synonym">Freshwater snail</name>
    <dbReference type="NCBI Taxonomy" id="6526"/>
    <lineage>
        <taxon>Eukaryota</taxon>
        <taxon>Metazoa</taxon>
        <taxon>Spiralia</taxon>
        <taxon>Lophotrochozoa</taxon>
        <taxon>Mollusca</taxon>
        <taxon>Gastropoda</taxon>
        <taxon>Heterobranchia</taxon>
        <taxon>Euthyneura</taxon>
        <taxon>Panpulmonata</taxon>
        <taxon>Hygrophila</taxon>
        <taxon>Lymnaeoidea</taxon>
        <taxon>Planorbidae</taxon>
        <taxon>Biomphalaria</taxon>
    </lineage>
</organism>
<dbReference type="InterPro" id="IPR027995">
    <property type="entry name" value="Galactosyl_T_N"/>
</dbReference>
<name>A0A9W2YX40_BIOGL</name>
<comment type="function">
    <text evidence="11">Catalyses the transfer of galactose onto proteins or lipids.</text>
</comment>
<dbReference type="SUPFAM" id="SSF53448">
    <property type="entry name" value="Nucleotide-diphospho-sugar transferases"/>
    <property type="match status" value="1"/>
</dbReference>
<feature type="domain" description="Galactosyltransferase N-terminal" evidence="13">
    <location>
        <begin position="138"/>
        <end position="268"/>
    </location>
</feature>
<keyword evidence="7 11" id="KW-0735">Signal-anchor</keyword>
<evidence type="ECO:0000256" key="9">
    <source>
        <dbReference type="ARBA" id="ARBA00023136"/>
    </source>
</evidence>
<dbReference type="PANTHER" id="PTHR19300:SF57">
    <property type="entry name" value="BETA-1,4-N-ACETYLGALACTOSAMINYLTRANSFERASE"/>
    <property type="match status" value="1"/>
</dbReference>
<dbReference type="PROSITE" id="PS51257">
    <property type="entry name" value="PROKAR_LIPOPROTEIN"/>
    <property type="match status" value="1"/>
</dbReference>
<dbReference type="GO" id="GO:0016020">
    <property type="term" value="C:membrane"/>
    <property type="evidence" value="ECO:0007669"/>
    <property type="project" value="UniProtKB-SubCell"/>
</dbReference>
<evidence type="ECO:0000256" key="3">
    <source>
        <dbReference type="ARBA" id="ARBA00005735"/>
    </source>
</evidence>
<feature type="domain" description="Galactosyltransferase C-terminal" evidence="12">
    <location>
        <begin position="287"/>
        <end position="353"/>
    </location>
</feature>
<dbReference type="InterPro" id="IPR029044">
    <property type="entry name" value="Nucleotide-diphossugar_trans"/>
</dbReference>
<keyword evidence="9 11" id="KW-0472">Membrane</keyword>
<reference evidence="15" key="1">
    <citation type="submission" date="2025-08" db="UniProtKB">
        <authorList>
            <consortium name="RefSeq"/>
        </authorList>
    </citation>
    <scope>IDENTIFICATION</scope>
</reference>
<dbReference type="RefSeq" id="XP_055867283.1">
    <property type="nucleotide sequence ID" value="XM_056011308.1"/>
</dbReference>
<feature type="transmembrane region" description="Helical" evidence="11">
    <location>
        <begin position="12"/>
        <end position="36"/>
    </location>
</feature>
<sequence length="430" mass="50022">MSRDRRMPERGLWRLDKLFVSVVLVNILLLSCYHIWLRTSSTVISSDQIDCPSLRFSYSKVDGQTSLDDLDDIQQLIRNWDEMKVKLLQKESAVGNFDFNDDAEPKNDVRNREDESYDDKENVILQKAHKVDDQLKVCPEKPDGLEGNRTCDCEDVSKETLQNMYPELKDGRLQPADCKSRERLAIVIPFRDRYHHLHVLINMLIPLLKKQKADVTFFVIEQDDDVPFNRALLQNVGFLESQKVGAFNCYIFHDTDLVPMNYRIMYRCADNPRHFPVALKKYGRRTPKVMYKNSFGGIVALTKAQFLDVNGNSNLYFGWGGEDDDLLIRVETKAYKVKRENSSVYHYQMLKHDRNDKKQGNVDRKLLLVTAEDRMDMEGLSTTKYKVKQILHQPLYIWISVEVNVTEVMRTAPDFTLAVLQPRSINRTAV</sequence>
<dbReference type="GO" id="GO:0005975">
    <property type="term" value="P:carbohydrate metabolic process"/>
    <property type="evidence" value="ECO:0007669"/>
    <property type="project" value="InterPro"/>
</dbReference>
<keyword evidence="10 11" id="KW-0325">Glycoprotein</keyword>
<dbReference type="InterPro" id="IPR003859">
    <property type="entry name" value="Galactosyl_T"/>
</dbReference>
<keyword evidence="8 11" id="KW-1133">Transmembrane helix</keyword>
<dbReference type="GO" id="GO:0005794">
    <property type="term" value="C:Golgi apparatus"/>
    <property type="evidence" value="ECO:0007669"/>
    <property type="project" value="TreeGrafter"/>
</dbReference>
<dbReference type="OrthoDB" id="6062653at2759"/>
<evidence type="ECO:0000256" key="1">
    <source>
        <dbReference type="ARBA" id="ARBA00004606"/>
    </source>
</evidence>
<dbReference type="Pfam" id="PF13733">
    <property type="entry name" value="Glyco_transf_7N"/>
    <property type="match status" value="1"/>
</dbReference>
<evidence type="ECO:0000259" key="12">
    <source>
        <dbReference type="Pfam" id="PF02709"/>
    </source>
</evidence>
<keyword evidence="6 11" id="KW-0812">Transmembrane</keyword>
<protein>
    <recommendedName>
        <fullName evidence="11">Beta-1,4-galactosyltransferase</fullName>
        <ecNumber evidence="11">2.4.1.-</ecNumber>
    </recommendedName>
</protein>
<dbReference type="Gene3D" id="3.90.550.10">
    <property type="entry name" value="Spore Coat Polysaccharide Biosynthesis Protein SpsA, Chain A"/>
    <property type="match status" value="1"/>
</dbReference>
<comment type="similarity">
    <text evidence="3 11">Belongs to the glycosyltransferase 7 family.</text>
</comment>
<proteinExistence type="inferred from homology"/>
<dbReference type="GO" id="GO:0008378">
    <property type="term" value="F:galactosyltransferase activity"/>
    <property type="evidence" value="ECO:0007669"/>
    <property type="project" value="TreeGrafter"/>
</dbReference>
<dbReference type="AlphaFoldDB" id="A0A9W2YX40"/>
<evidence type="ECO:0000256" key="8">
    <source>
        <dbReference type="ARBA" id="ARBA00022989"/>
    </source>
</evidence>
<dbReference type="PRINTS" id="PR02050">
    <property type="entry name" value="B14GALTRFASE"/>
</dbReference>
<keyword evidence="5 11" id="KW-0808">Transferase</keyword>
<evidence type="ECO:0000313" key="14">
    <source>
        <dbReference type="Proteomes" id="UP001165740"/>
    </source>
</evidence>
<dbReference type="Pfam" id="PF02709">
    <property type="entry name" value="Glyco_transf_7C"/>
    <property type="match status" value="1"/>
</dbReference>
<gene>
    <name evidence="15" type="primary">LOC106055260</name>
</gene>
<evidence type="ECO:0000256" key="10">
    <source>
        <dbReference type="ARBA" id="ARBA00023180"/>
    </source>
</evidence>
<keyword evidence="4 11" id="KW-0328">Glycosyltransferase</keyword>
<evidence type="ECO:0000259" key="13">
    <source>
        <dbReference type="Pfam" id="PF13733"/>
    </source>
</evidence>
<evidence type="ECO:0000256" key="7">
    <source>
        <dbReference type="ARBA" id="ARBA00022968"/>
    </source>
</evidence>
<comment type="pathway">
    <text evidence="2 11">Protein modification; protein glycosylation.</text>
</comment>